<dbReference type="InterPro" id="IPR036388">
    <property type="entry name" value="WH-like_DNA-bd_sf"/>
</dbReference>
<feature type="region of interest" description="Disordered" evidence="1">
    <location>
        <begin position="136"/>
        <end position="155"/>
    </location>
</feature>
<evidence type="ECO:0000259" key="2">
    <source>
        <dbReference type="Pfam" id="PF12802"/>
    </source>
</evidence>
<reference evidence="3 4" key="1">
    <citation type="submission" date="2024-06" db="EMBL/GenBank/DDBJ databases">
        <title>The Natural Products Discovery Center: Release of the First 8490 Sequenced Strains for Exploring Actinobacteria Biosynthetic Diversity.</title>
        <authorList>
            <person name="Kalkreuter E."/>
            <person name="Kautsar S.A."/>
            <person name="Yang D."/>
            <person name="Bader C.D."/>
            <person name="Teijaro C.N."/>
            <person name="Fluegel L."/>
            <person name="Davis C.M."/>
            <person name="Simpson J.R."/>
            <person name="Lauterbach L."/>
            <person name="Steele A.D."/>
            <person name="Gui C."/>
            <person name="Meng S."/>
            <person name="Li G."/>
            <person name="Viehrig K."/>
            <person name="Ye F."/>
            <person name="Su P."/>
            <person name="Kiefer A.F."/>
            <person name="Nichols A."/>
            <person name="Cepeda A.J."/>
            <person name="Yan W."/>
            <person name="Fan B."/>
            <person name="Jiang Y."/>
            <person name="Adhikari A."/>
            <person name="Zheng C.-J."/>
            <person name="Schuster L."/>
            <person name="Cowan T.M."/>
            <person name="Smanski M.J."/>
            <person name="Chevrette M.G."/>
            <person name="De Carvalho L.P.S."/>
            <person name="Shen B."/>
        </authorList>
    </citation>
    <scope>NUCLEOTIDE SEQUENCE [LARGE SCALE GENOMIC DNA]</scope>
    <source>
        <strain evidence="3 4">NPDC019434</strain>
    </source>
</reference>
<dbReference type="Gene3D" id="1.10.10.10">
    <property type="entry name" value="Winged helix-like DNA-binding domain superfamily/Winged helix DNA-binding domain"/>
    <property type="match status" value="1"/>
</dbReference>
<feature type="domain" description="HTH marR-type" evidence="2">
    <location>
        <begin position="31"/>
        <end position="86"/>
    </location>
</feature>
<dbReference type="RefSeq" id="WP_357803046.1">
    <property type="nucleotide sequence ID" value="NZ_JBEYBM010000004.1"/>
</dbReference>
<dbReference type="InterPro" id="IPR036390">
    <property type="entry name" value="WH_DNA-bd_sf"/>
</dbReference>
<proteinExistence type="predicted"/>
<keyword evidence="4" id="KW-1185">Reference proteome</keyword>
<sequence>MNGRQLYRLARRLTELARQANIAPGDRLPSPGEMAILGEVVEYPGCSIRQLCERTGFVQSHVSTIVAGLVERGLLVTDTDPADRRRTLVHPAEQLTRDIDRRQRPIDDTLADAIGDVTSARRAAALLEELATLLLDEHRPAPPRPPTSTDRKDRP</sequence>
<dbReference type="Proteomes" id="UP001550535">
    <property type="component" value="Unassembled WGS sequence"/>
</dbReference>
<name>A0ABV2XG37_9NOCA</name>
<evidence type="ECO:0000313" key="4">
    <source>
        <dbReference type="Proteomes" id="UP001550535"/>
    </source>
</evidence>
<dbReference type="Pfam" id="PF12802">
    <property type="entry name" value="MarR_2"/>
    <property type="match status" value="1"/>
</dbReference>
<comment type="caution">
    <text evidence="3">The sequence shown here is derived from an EMBL/GenBank/DDBJ whole genome shotgun (WGS) entry which is preliminary data.</text>
</comment>
<evidence type="ECO:0000313" key="3">
    <source>
        <dbReference type="EMBL" id="MEU2124869.1"/>
    </source>
</evidence>
<evidence type="ECO:0000256" key="1">
    <source>
        <dbReference type="SAM" id="MobiDB-lite"/>
    </source>
</evidence>
<dbReference type="InterPro" id="IPR000835">
    <property type="entry name" value="HTH_MarR-typ"/>
</dbReference>
<accession>A0ABV2XG37</accession>
<dbReference type="SUPFAM" id="SSF46785">
    <property type="entry name" value="Winged helix' DNA-binding domain"/>
    <property type="match status" value="1"/>
</dbReference>
<organism evidence="3 4">
    <name type="scientific">Nocardia niwae</name>
    <dbReference type="NCBI Taxonomy" id="626084"/>
    <lineage>
        <taxon>Bacteria</taxon>
        <taxon>Bacillati</taxon>
        <taxon>Actinomycetota</taxon>
        <taxon>Actinomycetes</taxon>
        <taxon>Mycobacteriales</taxon>
        <taxon>Nocardiaceae</taxon>
        <taxon>Nocardia</taxon>
    </lineage>
</organism>
<dbReference type="EMBL" id="JBEYBR010000069">
    <property type="protein sequence ID" value="MEU2124869.1"/>
    <property type="molecule type" value="Genomic_DNA"/>
</dbReference>
<protein>
    <submittedName>
        <fullName evidence="3">Helix-turn-helix domain-containing protein</fullName>
    </submittedName>
</protein>
<gene>
    <name evidence="3" type="ORF">ABZ507_23935</name>
</gene>